<evidence type="ECO:0000256" key="3">
    <source>
        <dbReference type="ARBA" id="ARBA00012759"/>
    </source>
</evidence>
<sequence>MGEREGGIDLDLKNRGLCLGNSDEIRDVHNSFARAQFLEMEIKAPEKEDNYHFITYVPVDGHVYELDGLREAPIDLGAVNGEADWYSAGEIHFNLMAVISDRKMKYQKRLTELSESTMETESREEEMNHLQALIAAEEEKEKIFKAENIRRCHNYIPFIVELLKILAKEGKLVPLVQQAQEKANRKAAEKKEETKANA</sequence>
<dbReference type="InterPro" id="IPR041507">
    <property type="entry name" value="UCH_C"/>
</dbReference>
<dbReference type="InterPro" id="IPR001578">
    <property type="entry name" value="Peptidase_C12_UCH"/>
</dbReference>
<evidence type="ECO:0000256" key="2">
    <source>
        <dbReference type="ARBA" id="ARBA00009326"/>
    </source>
</evidence>
<evidence type="ECO:0000256" key="1">
    <source>
        <dbReference type="ARBA" id="ARBA00000707"/>
    </source>
</evidence>
<proteinExistence type="inferred from homology"/>
<comment type="caution">
    <text evidence="8">Lacks conserved residue(s) required for the propagation of feature annotation.</text>
</comment>
<evidence type="ECO:0000256" key="4">
    <source>
        <dbReference type="ARBA" id="ARBA00022670"/>
    </source>
</evidence>
<dbReference type="EC" id="3.4.19.12" evidence="3"/>
<evidence type="ECO:0000256" key="8">
    <source>
        <dbReference type="PROSITE-ProRule" id="PRU01393"/>
    </source>
</evidence>
<evidence type="ECO:0000313" key="11">
    <source>
        <dbReference type="EMBL" id="VDN29168.1"/>
    </source>
</evidence>
<dbReference type="PROSITE" id="PS52049">
    <property type="entry name" value="ULD"/>
    <property type="match status" value="1"/>
</dbReference>
<evidence type="ECO:0000256" key="7">
    <source>
        <dbReference type="ARBA" id="ARBA00022807"/>
    </source>
</evidence>
<evidence type="ECO:0000256" key="5">
    <source>
        <dbReference type="ARBA" id="ARBA00022786"/>
    </source>
</evidence>
<dbReference type="InterPro" id="IPR036959">
    <property type="entry name" value="Peptidase_C12_UCH_sf"/>
</dbReference>
<dbReference type="Gene3D" id="1.20.58.860">
    <property type="match status" value="1"/>
</dbReference>
<comment type="similarity">
    <text evidence="2 8">Belongs to the peptidase C12 family.</text>
</comment>
<dbReference type="SUPFAM" id="SSF54001">
    <property type="entry name" value="Cysteine proteinases"/>
    <property type="match status" value="1"/>
</dbReference>
<dbReference type="GO" id="GO:0004843">
    <property type="term" value="F:cysteine-type deubiquitinase activity"/>
    <property type="evidence" value="ECO:0007669"/>
    <property type="project" value="UniProtKB-EC"/>
</dbReference>
<dbReference type="GO" id="GO:0006511">
    <property type="term" value="P:ubiquitin-dependent protein catabolic process"/>
    <property type="evidence" value="ECO:0007669"/>
    <property type="project" value="UniProtKB-UniRule"/>
</dbReference>
<name>A0A183E809_9BILA</name>
<accession>A0A183E809</accession>
<dbReference type="Pfam" id="PF01088">
    <property type="entry name" value="Peptidase_C12"/>
    <property type="match status" value="1"/>
</dbReference>
<keyword evidence="7" id="KW-0788">Thiol protease</keyword>
<comment type="catalytic activity">
    <reaction evidence="1">
        <text>Thiol-dependent hydrolysis of ester, thioester, amide, peptide and isopeptide bonds formed by the C-terminal Gly of ubiquitin (a 76-residue protein attached to proteins as an intracellular targeting signal).</text>
        <dbReference type="EC" id="3.4.19.12"/>
    </reaction>
</comment>
<evidence type="ECO:0000259" key="10">
    <source>
        <dbReference type="PROSITE" id="PS52048"/>
    </source>
</evidence>
<keyword evidence="5 9" id="KW-0833">Ubl conjugation pathway</keyword>
<reference evidence="11 12" key="2">
    <citation type="submission" date="2018-11" db="EMBL/GenBank/DDBJ databases">
        <authorList>
            <consortium name="Pathogen Informatics"/>
        </authorList>
    </citation>
    <scope>NUCLEOTIDE SEQUENCE [LARGE SCALE GENOMIC DNA]</scope>
</reference>
<keyword evidence="6" id="KW-0378">Hydrolase</keyword>
<protein>
    <recommendedName>
        <fullName evidence="3">ubiquitinyl hydrolase 1</fullName>
        <ecNumber evidence="3">3.4.19.12</ecNumber>
    </recommendedName>
</protein>
<dbReference type="PANTHER" id="PTHR10589:SF16">
    <property type="entry name" value="UBIQUITIN CARBOXYL-TERMINAL HYDROLASE ISOZYME L5"/>
    <property type="match status" value="1"/>
</dbReference>
<keyword evidence="12" id="KW-1185">Reference proteome</keyword>
<dbReference type="InterPro" id="IPR038765">
    <property type="entry name" value="Papain-like_cys_pep_sf"/>
</dbReference>
<dbReference type="Gene3D" id="3.40.532.10">
    <property type="entry name" value="Peptidase C12, ubiquitin carboxyl-terminal hydrolase"/>
    <property type="match status" value="1"/>
</dbReference>
<dbReference type="PROSITE" id="PS52048">
    <property type="entry name" value="UCH_DOMAIN"/>
    <property type="match status" value="1"/>
</dbReference>
<gene>
    <name evidence="11" type="ORF">GPUH_LOCUS17101</name>
</gene>
<evidence type="ECO:0000313" key="12">
    <source>
        <dbReference type="Proteomes" id="UP000271098"/>
    </source>
</evidence>
<dbReference type="GO" id="GO:0005737">
    <property type="term" value="C:cytoplasm"/>
    <property type="evidence" value="ECO:0007669"/>
    <property type="project" value="TreeGrafter"/>
</dbReference>
<dbReference type="Proteomes" id="UP000271098">
    <property type="component" value="Unassembled WGS sequence"/>
</dbReference>
<evidence type="ECO:0000313" key="13">
    <source>
        <dbReference type="WBParaSite" id="GPUH_0001712201-mRNA-1"/>
    </source>
</evidence>
<keyword evidence="4" id="KW-0645">Protease</keyword>
<dbReference type="OrthoDB" id="1924260at2759"/>
<feature type="domain" description="UCH catalytic" evidence="10">
    <location>
        <begin position="1"/>
        <end position="122"/>
    </location>
</feature>
<reference evidence="13" key="1">
    <citation type="submission" date="2016-06" db="UniProtKB">
        <authorList>
            <consortium name="WormBaseParasite"/>
        </authorList>
    </citation>
    <scope>IDENTIFICATION</scope>
</reference>
<dbReference type="AlphaFoldDB" id="A0A183E809"/>
<organism evidence="13">
    <name type="scientific">Gongylonema pulchrum</name>
    <dbReference type="NCBI Taxonomy" id="637853"/>
    <lineage>
        <taxon>Eukaryota</taxon>
        <taxon>Metazoa</taxon>
        <taxon>Ecdysozoa</taxon>
        <taxon>Nematoda</taxon>
        <taxon>Chromadorea</taxon>
        <taxon>Rhabditida</taxon>
        <taxon>Spirurina</taxon>
        <taxon>Spiruromorpha</taxon>
        <taxon>Spiruroidea</taxon>
        <taxon>Gongylonematidae</taxon>
        <taxon>Gongylonema</taxon>
    </lineage>
</organism>
<dbReference type="EMBL" id="UYRT01084686">
    <property type="protein sequence ID" value="VDN29168.1"/>
    <property type="molecule type" value="Genomic_DNA"/>
</dbReference>
<dbReference type="PANTHER" id="PTHR10589">
    <property type="entry name" value="UBIQUITIN CARBOXYL-TERMINAL HYDROLASE"/>
    <property type="match status" value="1"/>
</dbReference>
<dbReference type="WBParaSite" id="GPUH_0001712201-mRNA-1">
    <property type="protein sequence ID" value="GPUH_0001712201-mRNA-1"/>
    <property type="gene ID" value="GPUH_0001712201"/>
</dbReference>
<evidence type="ECO:0000256" key="9">
    <source>
        <dbReference type="PROSITE-ProRule" id="PRU01394"/>
    </source>
</evidence>
<dbReference type="Pfam" id="PF18031">
    <property type="entry name" value="UCH_C"/>
    <property type="match status" value="1"/>
</dbReference>
<dbReference type="GO" id="GO:0016579">
    <property type="term" value="P:protein deubiquitination"/>
    <property type="evidence" value="ECO:0007669"/>
    <property type="project" value="TreeGrafter"/>
</dbReference>
<evidence type="ECO:0000256" key="6">
    <source>
        <dbReference type="ARBA" id="ARBA00022801"/>
    </source>
</evidence>